<dbReference type="AlphaFoldDB" id="A0A653F440"/>
<reference evidence="2" key="1">
    <citation type="submission" date="2019-05" db="EMBL/GenBank/DDBJ databases">
        <authorList>
            <person name="Naeem R."/>
            <person name="Antony C."/>
            <person name="Guan Q."/>
        </authorList>
    </citation>
    <scope>NUCLEOTIDE SEQUENCE</scope>
    <source>
        <strain evidence="2">3</strain>
    </source>
</reference>
<proteinExistence type="predicted"/>
<reference evidence="1 3" key="2">
    <citation type="submission" date="2020-07" db="EMBL/GenBank/DDBJ databases">
        <title>Mycobacterium kansasii (former subtype) with zoonotic potential isolated from diseased indoor pet cat, Japan.</title>
        <authorList>
            <person name="Fukano H."/>
            <person name="Terazono T."/>
            <person name="Hoshino Y."/>
        </authorList>
    </citation>
    <scope>NUCLEOTIDE SEQUENCE [LARGE SCALE GENOMIC DNA]</scope>
    <source>
        <strain evidence="1 3">Kuro-I</strain>
    </source>
</reference>
<dbReference type="EMBL" id="AP023343">
    <property type="protein sequence ID" value="BCI90088.1"/>
    <property type="molecule type" value="Genomic_DNA"/>
</dbReference>
<keyword evidence="3" id="KW-1185">Reference proteome</keyword>
<dbReference type="Pfam" id="PF10824">
    <property type="entry name" value="T7SS_ESX_EspC"/>
    <property type="match status" value="1"/>
</dbReference>
<name>A0A653F440_MYCKA</name>
<dbReference type="GeneID" id="29700640"/>
<gene>
    <name evidence="2" type="primary">espF_3</name>
    <name evidence="2" type="ORF">BIN_B_04502</name>
    <name evidence="1" type="ORF">NIIDMKKI_52940</name>
</gene>
<accession>A0A653F440</accession>
<organism evidence="2">
    <name type="scientific">Mycobacterium kansasii</name>
    <dbReference type="NCBI Taxonomy" id="1768"/>
    <lineage>
        <taxon>Bacteria</taxon>
        <taxon>Bacillati</taxon>
        <taxon>Actinomycetota</taxon>
        <taxon>Actinomycetes</taxon>
        <taxon>Mycobacteriales</taxon>
        <taxon>Mycobacteriaceae</taxon>
        <taxon>Mycobacterium</taxon>
    </lineage>
</organism>
<evidence type="ECO:0000313" key="2">
    <source>
        <dbReference type="EMBL" id="VTP04514.1"/>
    </source>
</evidence>
<dbReference type="GO" id="GO:0009306">
    <property type="term" value="P:protein secretion"/>
    <property type="evidence" value="ECO:0007669"/>
    <property type="project" value="InterPro"/>
</dbReference>
<protein>
    <submittedName>
        <fullName evidence="2">ESX-1 secretion-associated protein EspF</fullName>
    </submittedName>
</protein>
<sequence length="105" mass="11388">MLHSLGVSPDYLQLLAGSQDNLAIDIKAATQSVDGISEAVSTTHGSLTSTFNITLAKLVTIRSFTGMGLEKLTTDVATNLRIAAHAYRDTDSDWADLIEKFRFRS</sequence>
<dbReference type="Proteomes" id="UP000516380">
    <property type="component" value="Chromosome"/>
</dbReference>
<evidence type="ECO:0000313" key="1">
    <source>
        <dbReference type="EMBL" id="BCI90088.1"/>
    </source>
</evidence>
<dbReference type="InterPro" id="IPR022536">
    <property type="entry name" value="EspC"/>
</dbReference>
<dbReference type="RefSeq" id="WP_023372083.1">
    <property type="nucleotide sequence ID" value="NZ_BLYZ01000001.1"/>
</dbReference>
<evidence type="ECO:0000313" key="3">
    <source>
        <dbReference type="Proteomes" id="UP000516380"/>
    </source>
</evidence>
<dbReference type="EMBL" id="LR589368">
    <property type="protein sequence ID" value="VTP04514.1"/>
    <property type="molecule type" value="Genomic_DNA"/>
</dbReference>